<proteinExistence type="predicted"/>
<organism evidence="1 2">
    <name type="scientific">Roseibium hamelinense</name>
    <dbReference type="NCBI Taxonomy" id="150831"/>
    <lineage>
        <taxon>Bacteria</taxon>
        <taxon>Pseudomonadati</taxon>
        <taxon>Pseudomonadota</taxon>
        <taxon>Alphaproteobacteria</taxon>
        <taxon>Hyphomicrobiales</taxon>
        <taxon>Stappiaceae</taxon>
        <taxon>Roseibium</taxon>
    </lineage>
</organism>
<reference evidence="1 2" key="1">
    <citation type="submission" date="2019-07" db="EMBL/GenBank/DDBJ databases">
        <title>Genomic Encyclopedia of Archaeal and Bacterial Type Strains, Phase II (KMG-II): from individual species to whole genera.</title>
        <authorList>
            <person name="Goeker M."/>
        </authorList>
    </citation>
    <scope>NUCLEOTIDE SEQUENCE [LARGE SCALE GENOMIC DNA]</scope>
    <source>
        <strain evidence="1 2">ATCC BAA-252</strain>
    </source>
</reference>
<dbReference type="EMBL" id="VLLF01000001">
    <property type="protein sequence ID" value="TWI93412.1"/>
    <property type="molecule type" value="Genomic_DNA"/>
</dbReference>
<comment type="caution">
    <text evidence="1">The sequence shown here is derived from an EMBL/GenBank/DDBJ whole genome shotgun (WGS) entry which is preliminary data.</text>
</comment>
<gene>
    <name evidence="1" type="ORF">JM93_00969</name>
</gene>
<protein>
    <submittedName>
        <fullName evidence="1">Uncharacterized protein</fullName>
    </submittedName>
</protein>
<accession>A0A562TIH2</accession>
<dbReference type="AlphaFoldDB" id="A0A562TIH2"/>
<sequence length="65" mass="7336">MKHNLKTIADRQSPAWTTKFKQPDLKSMQANTVAFRKVDGQSNLRLITRSGFETKHICTSAIASM</sequence>
<evidence type="ECO:0000313" key="1">
    <source>
        <dbReference type="EMBL" id="TWI93412.1"/>
    </source>
</evidence>
<keyword evidence="2" id="KW-1185">Reference proteome</keyword>
<name>A0A562TIH2_9HYPH</name>
<evidence type="ECO:0000313" key="2">
    <source>
        <dbReference type="Proteomes" id="UP000320593"/>
    </source>
</evidence>
<dbReference type="Proteomes" id="UP000320593">
    <property type="component" value="Unassembled WGS sequence"/>
</dbReference>
<dbReference type="RefSeq" id="WP_145340886.1">
    <property type="nucleotide sequence ID" value="NZ_SMLY01000062.1"/>
</dbReference>